<dbReference type="GO" id="GO:0003824">
    <property type="term" value="F:catalytic activity"/>
    <property type="evidence" value="ECO:0007669"/>
    <property type="project" value="InterPro"/>
</dbReference>
<dbReference type="NCBIfam" id="TIGR03975">
    <property type="entry name" value="rSAM_ocin_1"/>
    <property type="match status" value="1"/>
</dbReference>
<dbReference type="InterPro" id="IPR006638">
    <property type="entry name" value="Elp3/MiaA/NifB-like_rSAM"/>
</dbReference>
<keyword evidence="5" id="KW-0411">Iron-sulfur</keyword>
<dbReference type="InterPro" id="IPR023984">
    <property type="entry name" value="rSAM_ocin_1"/>
</dbReference>
<protein>
    <submittedName>
        <fullName evidence="7">RiPP maturation radical SAM protein 1</fullName>
    </submittedName>
</protein>
<dbReference type="SFLD" id="SFLDS00029">
    <property type="entry name" value="Radical_SAM"/>
    <property type="match status" value="1"/>
</dbReference>
<dbReference type="InterPro" id="IPR051198">
    <property type="entry name" value="BchE-like"/>
</dbReference>
<dbReference type="PROSITE" id="PS51332">
    <property type="entry name" value="B12_BINDING"/>
    <property type="match status" value="1"/>
</dbReference>
<dbReference type="EMBL" id="BMQQ01000060">
    <property type="protein sequence ID" value="GGT66687.1"/>
    <property type="molecule type" value="Genomic_DNA"/>
</dbReference>
<comment type="cofactor">
    <cofactor evidence="1">
        <name>[4Fe-4S] cluster</name>
        <dbReference type="ChEBI" id="CHEBI:49883"/>
    </cofactor>
</comment>
<feature type="domain" description="B12-binding" evidence="6">
    <location>
        <begin position="79"/>
        <end position="218"/>
    </location>
</feature>
<dbReference type="PANTHER" id="PTHR43409">
    <property type="entry name" value="ANAEROBIC MAGNESIUM-PROTOPORPHYRIN IX MONOMETHYL ESTER CYCLASE-RELATED"/>
    <property type="match status" value="1"/>
</dbReference>
<dbReference type="PANTHER" id="PTHR43409:SF7">
    <property type="entry name" value="BLL1977 PROTEIN"/>
    <property type="match status" value="1"/>
</dbReference>
<sequence>MRLVLVAPPWNSLYRPSIQIATLAALATEGRGDPIGSVYGYLDWFQFAVEALECDPEEFVTVYDTIGEELYGLGVGDWIFGSTLAAATGPGEEPAREAYAAFLREHGVADELVERILALREVAPRFAGLLADRLVATGAECFGFTTSFSQLVPALAVARAIKDRAPERLVLLGGANCDRPMGQAVMEAYPFVDAVVQGEGEGAVAAIAAARSVADLAAAPGLVLRHEGALRVSLPAVRPAETAPVPRYDEYFQRLAALPWPGLITPHVALPFQMSRGCWWGEKMQCTFCGENGSGMVYRSKPGAQLTETLKTLTERHGVFDTYAVDTILARNDNGLSALADAEVDITTFFEVKANLGPRELGEMRAAGVTMVQPGIESLSTGALRLLRKGATGFHNLRFLVLCQELGIDAQWNLLSAMPDELPEMLEEQLRLIPFITHLAPPSTVSKVRVDRYSPYFEKPDDFGIELRGPEKKYRFVHAGTGLDRTALAYSFEHEQVTGAKTDEAQMLTLRRRLGARVGLWKKLHGQSRFSFRYGPGITVLHDYRPHVGTGRHVLRGADDQLFRSLVHGGRLMQAVAQAGEMAGRSEERVHETLRDWAGRGWIHLEGRRGLVLAVRDSMRDELGRAAELRGEHV</sequence>
<dbReference type="InterPro" id="IPR058240">
    <property type="entry name" value="rSAM_sf"/>
</dbReference>
<accession>A0A918HIP1</accession>
<evidence type="ECO:0000256" key="4">
    <source>
        <dbReference type="ARBA" id="ARBA00023004"/>
    </source>
</evidence>
<dbReference type="Proteomes" id="UP000619486">
    <property type="component" value="Unassembled WGS sequence"/>
</dbReference>
<evidence type="ECO:0000313" key="8">
    <source>
        <dbReference type="Proteomes" id="UP000619486"/>
    </source>
</evidence>
<evidence type="ECO:0000256" key="1">
    <source>
        <dbReference type="ARBA" id="ARBA00001966"/>
    </source>
</evidence>
<reference evidence="7" key="1">
    <citation type="journal article" date="2014" name="Int. J. Syst. Evol. Microbiol.">
        <title>Complete genome sequence of Corynebacterium casei LMG S-19264T (=DSM 44701T), isolated from a smear-ripened cheese.</title>
        <authorList>
            <consortium name="US DOE Joint Genome Institute (JGI-PGF)"/>
            <person name="Walter F."/>
            <person name="Albersmeier A."/>
            <person name="Kalinowski J."/>
            <person name="Ruckert C."/>
        </authorList>
    </citation>
    <scope>NUCLEOTIDE SEQUENCE</scope>
    <source>
        <strain evidence="7">JCM 3172</strain>
    </source>
</reference>
<keyword evidence="8" id="KW-1185">Reference proteome</keyword>
<gene>
    <name evidence="7" type="ORF">GCM10014713_69120</name>
</gene>
<comment type="caution">
    <text evidence="7">The sequence shown here is derived from an EMBL/GenBank/DDBJ whole genome shotgun (WGS) entry which is preliminary data.</text>
</comment>
<dbReference type="SFLD" id="SFLDG01082">
    <property type="entry name" value="B12-binding_domain_containing"/>
    <property type="match status" value="1"/>
</dbReference>
<evidence type="ECO:0000259" key="6">
    <source>
        <dbReference type="PROSITE" id="PS51332"/>
    </source>
</evidence>
<dbReference type="GO" id="GO:0031419">
    <property type="term" value="F:cobalamin binding"/>
    <property type="evidence" value="ECO:0007669"/>
    <property type="project" value="InterPro"/>
</dbReference>
<proteinExistence type="predicted"/>
<dbReference type="Pfam" id="PF04055">
    <property type="entry name" value="Radical_SAM"/>
    <property type="match status" value="1"/>
</dbReference>
<evidence type="ECO:0000256" key="5">
    <source>
        <dbReference type="ARBA" id="ARBA00023014"/>
    </source>
</evidence>
<keyword evidence="2" id="KW-0949">S-adenosyl-L-methionine</keyword>
<dbReference type="SUPFAM" id="SSF102114">
    <property type="entry name" value="Radical SAM enzymes"/>
    <property type="match status" value="1"/>
</dbReference>
<evidence type="ECO:0000256" key="2">
    <source>
        <dbReference type="ARBA" id="ARBA00022691"/>
    </source>
</evidence>
<dbReference type="InterPro" id="IPR006158">
    <property type="entry name" value="Cobalamin-bd"/>
</dbReference>
<dbReference type="AlphaFoldDB" id="A0A918HIP1"/>
<dbReference type="RefSeq" id="WP_189205642.1">
    <property type="nucleotide sequence ID" value="NZ_BMQQ01000060.1"/>
</dbReference>
<evidence type="ECO:0000313" key="7">
    <source>
        <dbReference type="EMBL" id="GGT66687.1"/>
    </source>
</evidence>
<keyword evidence="4" id="KW-0408">Iron</keyword>
<keyword evidence="3" id="KW-0479">Metal-binding</keyword>
<name>A0A918HIP1_9ACTN</name>
<organism evidence="7 8">
    <name type="scientific">Streptomyces purpureus</name>
    <dbReference type="NCBI Taxonomy" id="1951"/>
    <lineage>
        <taxon>Bacteria</taxon>
        <taxon>Bacillati</taxon>
        <taxon>Actinomycetota</taxon>
        <taxon>Actinomycetes</taxon>
        <taxon>Kitasatosporales</taxon>
        <taxon>Streptomycetaceae</taxon>
        <taxon>Streptomyces</taxon>
    </lineage>
</organism>
<dbReference type="GO" id="GO:0051536">
    <property type="term" value="F:iron-sulfur cluster binding"/>
    <property type="evidence" value="ECO:0007669"/>
    <property type="project" value="UniProtKB-KW"/>
</dbReference>
<dbReference type="SMART" id="SM00729">
    <property type="entry name" value="Elp3"/>
    <property type="match status" value="1"/>
</dbReference>
<dbReference type="InterPro" id="IPR007197">
    <property type="entry name" value="rSAM"/>
</dbReference>
<dbReference type="SFLD" id="SFLDF00324">
    <property type="entry name" value="bacteriocin_maturation"/>
    <property type="match status" value="1"/>
</dbReference>
<dbReference type="GO" id="GO:0046872">
    <property type="term" value="F:metal ion binding"/>
    <property type="evidence" value="ECO:0007669"/>
    <property type="project" value="UniProtKB-KW"/>
</dbReference>
<dbReference type="GO" id="GO:0005829">
    <property type="term" value="C:cytosol"/>
    <property type="evidence" value="ECO:0007669"/>
    <property type="project" value="TreeGrafter"/>
</dbReference>
<evidence type="ECO:0000256" key="3">
    <source>
        <dbReference type="ARBA" id="ARBA00022723"/>
    </source>
</evidence>
<reference evidence="7" key="2">
    <citation type="submission" date="2020-09" db="EMBL/GenBank/DDBJ databases">
        <authorList>
            <person name="Sun Q."/>
            <person name="Ohkuma M."/>
        </authorList>
    </citation>
    <scope>NUCLEOTIDE SEQUENCE</scope>
    <source>
        <strain evidence="7">JCM 3172</strain>
    </source>
</reference>